<keyword evidence="10" id="KW-0378">Hydrolase</keyword>
<evidence type="ECO:0000256" key="9">
    <source>
        <dbReference type="ARBA" id="ARBA00022759"/>
    </source>
</evidence>
<keyword evidence="2" id="KW-1048">Host nucleus</keyword>
<dbReference type="GO" id="GO:0004519">
    <property type="term" value="F:endonuclease activity"/>
    <property type="evidence" value="ECO:0007669"/>
    <property type="project" value="UniProtKB-KW"/>
</dbReference>
<dbReference type="PROSITE" id="PS52020">
    <property type="entry name" value="CRESS_DNA_REP"/>
    <property type="match status" value="1"/>
</dbReference>
<proteinExistence type="predicted"/>
<keyword evidence="3" id="KW-0808">Transferase</keyword>
<accession>A0A6M3YUF6</accession>
<dbReference type="GO" id="GO:0000166">
    <property type="term" value="F:nucleotide binding"/>
    <property type="evidence" value="ECO:0007669"/>
    <property type="project" value="UniProtKB-KW"/>
</dbReference>
<keyword evidence="8" id="KW-0547">Nucleotide-binding</keyword>
<sequence>MAQSSSWCFTIPNYTDGTLQSLRALSGSGCVAYLVFGREIAPTTGTPHLQGYVRFNTRKRFACVQRLLPQCHLTSARGSPQQNRDYCCKDGDYEEFGVSPVPQQGKRTDFDRYVEWIQSLPGQPTERELILHNPSLYGRYARSLRAISRELAPRPVLRDGELRPWQADLYTRLQGEANDRTVEFIVDRDGGLGKSWFCGYVFSQLPECQLLGPGKRDDLAHAVDERSRIFLFNVPRGQMEYLNYGLLEMLKDRMVLSPKYDSQMKILRHTPHVVVFSNEDPDDSKMTEDRYDITHIRV</sequence>
<feature type="domain" description="CRESS-DNA virus Rep endonuclease" evidence="13">
    <location>
        <begin position="1"/>
        <end position="99"/>
    </location>
</feature>
<keyword evidence="9" id="KW-0255">Endonuclease</keyword>
<dbReference type="EMBL" id="MN928942">
    <property type="protein sequence ID" value="QJI53686.1"/>
    <property type="molecule type" value="Genomic_DNA"/>
</dbReference>
<evidence type="ECO:0000259" key="13">
    <source>
        <dbReference type="PROSITE" id="PS52020"/>
    </source>
</evidence>
<dbReference type="InterPro" id="IPR049912">
    <property type="entry name" value="CRESS_DNA_REP"/>
</dbReference>
<comment type="subcellular location">
    <subcellularLocation>
        <location evidence="1">Host nucleus</location>
    </subcellularLocation>
</comment>
<evidence type="ECO:0000256" key="5">
    <source>
        <dbReference type="ARBA" id="ARBA00022705"/>
    </source>
</evidence>
<organism evidence="14">
    <name type="scientific">Cressdnaviricota sp</name>
    <dbReference type="NCBI Taxonomy" id="2748378"/>
    <lineage>
        <taxon>Viruses</taxon>
        <taxon>Monodnaviria</taxon>
        <taxon>Shotokuvirae</taxon>
        <taxon>Cressdnaviricota</taxon>
    </lineage>
</organism>
<dbReference type="GO" id="GO:0016779">
    <property type="term" value="F:nucleotidyltransferase activity"/>
    <property type="evidence" value="ECO:0007669"/>
    <property type="project" value="UniProtKB-KW"/>
</dbReference>
<evidence type="ECO:0000256" key="12">
    <source>
        <dbReference type="ARBA" id="ARBA00023125"/>
    </source>
</evidence>
<evidence type="ECO:0000256" key="2">
    <source>
        <dbReference type="ARBA" id="ARBA00022562"/>
    </source>
</evidence>
<dbReference type="GO" id="GO:0003677">
    <property type="term" value="F:DNA binding"/>
    <property type="evidence" value="ECO:0007669"/>
    <property type="project" value="UniProtKB-KW"/>
</dbReference>
<evidence type="ECO:0000313" key="14">
    <source>
        <dbReference type="EMBL" id="QJI53686.1"/>
    </source>
</evidence>
<dbReference type="GO" id="GO:0006260">
    <property type="term" value="P:DNA replication"/>
    <property type="evidence" value="ECO:0007669"/>
    <property type="project" value="UniProtKB-KW"/>
</dbReference>
<keyword evidence="5" id="KW-0235">DNA replication</keyword>
<evidence type="ECO:0000256" key="11">
    <source>
        <dbReference type="ARBA" id="ARBA00023124"/>
    </source>
</evidence>
<evidence type="ECO:0000256" key="10">
    <source>
        <dbReference type="ARBA" id="ARBA00022801"/>
    </source>
</evidence>
<dbReference type="GO" id="GO:0046872">
    <property type="term" value="F:metal ion binding"/>
    <property type="evidence" value="ECO:0007669"/>
    <property type="project" value="UniProtKB-KW"/>
</dbReference>
<evidence type="ECO:0000256" key="6">
    <source>
        <dbReference type="ARBA" id="ARBA00022722"/>
    </source>
</evidence>
<keyword evidence="7" id="KW-0479">Metal-binding</keyword>
<evidence type="ECO:0000256" key="3">
    <source>
        <dbReference type="ARBA" id="ARBA00022679"/>
    </source>
</evidence>
<keyword evidence="4" id="KW-0548">Nucleotidyltransferase</keyword>
<keyword evidence="11" id="KW-0190">Covalent protein-DNA linkage</keyword>
<dbReference type="GO" id="GO:0042025">
    <property type="term" value="C:host cell nucleus"/>
    <property type="evidence" value="ECO:0007669"/>
    <property type="project" value="UniProtKB-SubCell"/>
</dbReference>
<dbReference type="GO" id="GO:0016787">
    <property type="term" value="F:hydrolase activity"/>
    <property type="evidence" value="ECO:0007669"/>
    <property type="project" value="UniProtKB-KW"/>
</dbReference>
<protein>
    <submittedName>
        <fullName evidence="14">Replication-associated protein</fullName>
    </submittedName>
</protein>
<evidence type="ECO:0000256" key="8">
    <source>
        <dbReference type="ARBA" id="ARBA00022741"/>
    </source>
</evidence>
<keyword evidence="6" id="KW-0540">Nuclease</keyword>
<reference evidence="14" key="1">
    <citation type="submission" date="2020-01" db="EMBL/GenBank/DDBJ databases">
        <title>Novel CRESS-DNA virus.</title>
        <authorList>
            <person name="Liu Q."/>
            <person name="Shan T."/>
            <person name="Yang S."/>
            <person name="Zhang W."/>
        </authorList>
    </citation>
    <scope>NUCLEOTIDE SEQUENCE</scope>
    <source>
        <strain evidence="14">Fmg067cir4</strain>
    </source>
</reference>
<evidence type="ECO:0000256" key="1">
    <source>
        <dbReference type="ARBA" id="ARBA00004147"/>
    </source>
</evidence>
<dbReference type="Pfam" id="PF02407">
    <property type="entry name" value="Viral_Rep"/>
    <property type="match status" value="1"/>
</dbReference>
<evidence type="ECO:0000256" key="7">
    <source>
        <dbReference type="ARBA" id="ARBA00022723"/>
    </source>
</evidence>
<keyword evidence="12" id="KW-0238">DNA-binding</keyword>
<name>A0A6M3YUF6_9VIRU</name>
<evidence type="ECO:0000256" key="4">
    <source>
        <dbReference type="ARBA" id="ARBA00022695"/>
    </source>
</evidence>
<dbReference type="Gene3D" id="3.40.1310.20">
    <property type="match status" value="1"/>
</dbReference>